<dbReference type="InterPro" id="IPR012677">
    <property type="entry name" value="Nucleotide-bd_a/b_plait_sf"/>
</dbReference>
<reference evidence="6" key="1">
    <citation type="submission" date="2024-02" db="UniProtKB">
        <authorList>
            <consortium name="WormBaseParasite"/>
        </authorList>
    </citation>
    <scope>IDENTIFICATION</scope>
</reference>
<evidence type="ECO:0000256" key="2">
    <source>
        <dbReference type="PROSITE-ProRule" id="PRU00176"/>
    </source>
</evidence>
<feature type="domain" description="RRM" evidence="4">
    <location>
        <begin position="48"/>
        <end position="126"/>
    </location>
</feature>
<sequence length="445" mass="50184">MSDNRKSEFNKRSHDMDKETKIENERDSRDRSPPPKRSRDSNIPCESHIVYFSNLYHSTTWKQLKDLLAKEVGGVNTVEYLVEKNGKSKNCAVVEFENSSYAEKCVNTMNRYNFCGREMVVNLVRDPKAFFRKVTLDTGCLYEDGRIIPARLAMGKNRGVDEYGRGGSSNYLRENYDTCGIPFDILRDLQITGPLSKCIFACNFDYKLSCGKIYNLFARCGEITYIDLPLNEESRSKGQAIIEFKREAEAVNAIAMLNNVEYEGRRLMVKLDSKPRGPSSKIGLPKGCHGMKPSILHLCQKDSPQQQHNPGTDITKIIETIFANRTPTYNSSQQNYSSQQDIPRQSSYGSLSSKDRSLQQSYVDEGNYASLSGGYRGEFAGNGSSQRDYGNTTPRDYQSGVLPRGSDYQNSDPRDYRSNPPSRGDYSNNGAPRGGSYSSSRRNCN</sequence>
<evidence type="ECO:0000259" key="4">
    <source>
        <dbReference type="PROSITE" id="PS50102"/>
    </source>
</evidence>
<evidence type="ECO:0000313" key="6">
    <source>
        <dbReference type="WBParaSite" id="TCONS_00003443.p1"/>
    </source>
</evidence>
<dbReference type="CDD" id="cd00590">
    <property type="entry name" value="RRM_SF"/>
    <property type="match status" value="1"/>
</dbReference>
<feature type="compositionally biased region" description="Polar residues" evidence="3">
    <location>
        <begin position="382"/>
        <end position="396"/>
    </location>
</feature>
<dbReference type="SMART" id="SM00360">
    <property type="entry name" value="RRM"/>
    <property type="match status" value="2"/>
</dbReference>
<dbReference type="PANTHER" id="PTHR23003">
    <property type="entry name" value="RNA RECOGNITION MOTIF RRM DOMAIN CONTAINING PROTEIN"/>
    <property type="match status" value="1"/>
</dbReference>
<feature type="domain" description="RRM" evidence="4">
    <location>
        <begin position="197"/>
        <end position="274"/>
    </location>
</feature>
<protein>
    <submittedName>
        <fullName evidence="6">RRM domain-containing protein</fullName>
    </submittedName>
</protein>
<dbReference type="InterPro" id="IPR035979">
    <property type="entry name" value="RBD_domain_sf"/>
</dbReference>
<evidence type="ECO:0000313" key="5">
    <source>
        <dbReference type="Proteomes" id="UP000035681"/>
    </source>
</evidence>
<evidence type="ECO:0000256" key="1">
    <source>
        <dbReference type="ARBA" id="ARBA00022884"/>
    </source>
</evidence>
<dbReference type="WBParaSite" id="TCONS_00003443.p1">
    <property type="protein sequence ID" value="TCONS_00003443.p1"/>
    <property type="gene ID" value="XLOC_003182"/>
</dbReference>
<feature type="compositionally biased region" description="Basic and acidic residues" evidence="3">
    <location>
        <begin position="1"/>
        <end position="40"/>
    </location>
</feature>
<dbReference type="GO" id="GO:0005737">
    <property type="term" value="C:cytoplasm"/>
    <property type="evidence" value="ECO:0007669"/>
    <property type="project" value="TreeGrafter"/>
</dbReference>
<feature type="compositionally biased region" description="Polar residues" evidence="3">
    <location>
        <begin position="419"/>
        <end position="445"/>
    </location>
</feature>
<dbReference type="InterPro" id="IPR050374">
    <property type="entry name" value="RRT5_SRSF_SR"/>
</dbReference>
<dbReference type="Gene3D" id="3.30.70.330">
    <property type="match status" value="2"/>
</dbReference>
<feature type="region of interest" description="Disordered" evidence="3">
    <location>
        <begin position="1"/>
        <end position="42"/>
    </location>
</feature>
<keyword evidence="1 2" id="KW-0694">RNA-binding</keyword>
<dbReference type="PROSITE" id="PS50102">
    <property type="entry name" value="RRM"/>
    <property type="match status" value="2"/>
</dbReference>
<evidence type="ECO:0000256" key="3">
    <source>
        <dbReference type="SAM" id="MobiDB-lite"/>
    </source>
</evidence>
<accession>A0AAF5D012</accession>
<dbReference type="GO" id="GO:0005634">
    <property type="term" value="C:nucleus"/>
    <property type="evidence" value="ECO:0007669"/>
    <property type="project" value="TreeGrafter"/>
</dbReference>
<keyword evidence="5" id="KW-1185">Reference proteome</keyword>
<proteinExistence type="predicted"/>
<dbReference type="InterPro" id="IPR000504">
    <property type="entry name" value="RRM_dom"/>
</dbReference>
<dbReference type="Proteomes" id="UP000035681">
    <property type="component" value="Unplaced"/>
</dbReference>
<organism evidence="5 6">
    <name type="scientific">Strongyloides stercoralis</name>
    <name type="common">Threadworm</name>
    <dbReference type="NCBI Taxonomy" id="6248"/>
    <lineage>
        <taxon>Eukaryota</taxon>
        <taxon>Metazoa</taxon>
        <taxon>Ecdysozoa</taxon>
        <taxon>Nematoda</taxon>
        <taxon>Chromadorea</taxon>
        <taxon>Rhabditida</taxon>
        <taxon>Tylenchina</taxon>
        <taxon>Panagrolaimomorpha</taxon>
        <taxon>Strongyloidoidea</taxon>
        <taxon>Strongyloididae</taxon>
        <taxon>Strongyloides</taxon>
    </lineage>
</organism>
<dbReference type="SUPFAM" id="SSF54928">
    <property type="entry name" value="RNA-binding domain, RBD"/>
    <property type="match status" value="2"/>
</dbReference>
<feature type="compositionally biased region" description="Polar residues" evidence="3">
    <location>
        <begin position="341"/>
        <end position="362"/>
    </location>
</feature>
<name>A0AAF5D012_STRER</name>
<dbReference type="AlphaFoldDB" id="A0AAF5D012"/>
<feature type="compositionally biased region" description="Low complexity" evidence="3">
    <location>
        <begin position="329"/>
        <end position="340"/>
    </location>
</feature>
<dbReference type="GO" id="GO:0003729">
    <property type="term" value="F:mRNA binding"/>
    <property type="evidence" value="ECO:0007669"/>
    <property type="project" value="TreeGrafter"/>
</dbReference>
<feature type="region of interest" description="Disordered" evidence="3">
    <location>
        <begin position="328"/>
        <end position="445"/>
    </location>
</feature>
<dbReference type="Pfam" id="PF00076">
    <property type="entry name" value="RRM_1"/>
    <property type="match status" value="2"/>
</dbReference>